<evidence type="ECO:0000313" key="2">
    <source>
        <dbReference type="Proteomes" id="UP000437709"/>
    </source>
</evidence>
<reference evidence="1 2" key="1">
    <citation type="submission" date="2019-10" db="EMBL/GenBank/DDBJ databases">
        <title>Georgenia wutianyii sp. nov. and Georgenia yuyongxinii sp. nov. isolated from plateau pika (Ochotona curzoniae) in the Qinghai-Tibet plateau of China.</title>
        <authorList>
            <person name="Tian Z."/>
        </authorList>
    </citation>
    <scope>NUCLEOTIDE SEQUENCE [LARGE SCALE GENOMIC DNA]</scope>
    <source>
        <strain evidence="1 2">JCM 19765</strain>
    </source>
</reference>
<dbReference type="EMBL" id="WHPC01000019">
    <property type="protein sequence ID" value="MPV36823.1"/>
    <property type="molecule type" value="Genomic_DNA"/>
</dbReference>
<gene>
    <name evidence="1" type="ORF">GB881_07080</name>
</gene>
<dbReference type="OrthoDB" id="3386565at2"/>
<comment type="caution">
    <text evidence="1">The sequence shown here is derived from an EMBL/GenBank/DDBJ whole genome shotgun (WGS) entry which is preliminary data.</text>
</comment>
<evidence type="ECO:0000313" key="1">
    <source>
        <dbReference type="EMBL" id="MPV36823.1"/>
    </source>
</evidence>
<keyword evidence="2" id="KW-1185">Reference proteome</keyword>
<dbReference type="AlphaFoldDB" id="A0A6N7EI93"/>
<protein>
    <submittedName>
        <fullName evidence="1">Uncharacterized protein</fullName>
    </submittedName>
</protein>
<name>A0A6N7EI93_9MICO</name>
<proteinExistence type="predicted"/>
<organism evidence="1 2">
    <name type="scientific">Georgenia subflava</name>
    <dbReference type="NCBI Taxonomy" id="1622177"/>
    <lineage>
        <taxon>Bacteria</taxon>
        <taxon>Bacillati</taxon>
        <taxon>Actinomycetota</taxon>
        <taxon>Actinomycetes</taxon>
        <taxon>Micrococcales</taxon>
        <taxon>Bogoriellaceae</taxon>
        <taxon>Georgenia</taxon>
    </lineage>
</organism>
<dbReference type="RefSeq" id="WP_152194496.1">
    <property type="nucleotide sequence ID" value="NZ_VUKD01000002.1"/>
</dbReference>
<dbReference type="Proteomes" id="UP000437709">
    <property type="component" value="Unassembled WGS sequence"/>
</dbReference>
<sequence>MDTREVTFSVDGWPPVKDEAKSLLDPGHTHFERVIDQLEAARRAIGDRQAVPFGSRPIGLDLTVISPAEPPADATNFLGGVGDLLEAKGRRKLLDHLGELEAVGLYENDRHIHEVHYRRQQASELRYVVRLWELALPPY</sequence>
<accession>A0A6N7EI93</accession>